<dbReference type="EMBL" id="CAFBIY010000096">
    <property type="protein sequence ID" value="CAB4851780.1"/>
    <property type="molecule type" value="Genomic_DNA"/>
</dbReference>
<evidence type="ECO:0000256" key="1">
    <source>
        <dbReference type="SAM" id="MobiDB-lite"/>
    </source>
</evidence>
<name>A0A6J7C2F4_9ZZZZ</name>
<evidence type="ECO:0000313" key="2">
    <source>
        <dbReference type="EMBL" id="CAB4851780.1"/>
    </source>
</evidence>
<feature type="region of interest" description="Disordered" evidence="1">
    <location>
        <begin position="12"/>
        <end position="47"/>
    </location>
</feature>
<sequence length="112" mass="11868">MALYALQHQCQRCGGDESNDRQHPVVGQHHGSDKQHQGPVEQPGETTPLEELGERLDVAGDASDQRSLSLFAVVGDAEAVDVFEETHPQSVQGLLAATAQAEDSGALRPGGE</sequence>
<dbReference type="AlphaFoldDB" id="A0A6J7C2F4"/>
<accession>A0A6J7C2F4</accession>
<feature type="compositionally biased region" description="Basic and acidic residues" evidence="1">
    <location>
        <begin position="14"/>
        <end position="23"/>
    </location>
</feature>
<proteinExistence type="predicted"/>
<protein>
    <submittedName>
        <fullName evidence="2">Unannotated protein</fullName>
    </submittedName>
</protein>
<organism evidence="2">
    <name type="scientific">freshwater metagenome</name>
    <dbReference type="NCBI Taxonomy" id="449393"/>
    <lineage>
        <taxon>unclassified sequences</taxon>
        <taxon>metagenomes</taxon>
        <taxon>ecological metagenomes</taxon>
    </lineage>
</organism>
<gene>
    <name evidence="2" type="ORF">UFOPK3267_01715</name>
</gene>
<reference evidence="2" key="1">
    <citation type="submission" date="2020-05" db="EMBL/GenBank/DDBJ databases">
        <authorList>
            <person name="Chiriac C."/>
            <person name="Salcher M."/>
            <person name="Ghai R."/>
            <person name="Kavagutti S V."/>
        </authorList>
    </citation>
    <scope>NUCLEOTIDE SEQUENCE</scope>
</reference>